<dbReference type="RefSeq" id="WP_203991149.1">
    <property type="nucleotide sequence ID" value="NZ_BOPG01000013.1"/>
</dbReference>
<evidence type="ECO:0000259" key="1">
    <source>
        <dbReference type="Pfam" id="PF19493"/>
    </source>
</evidence>
<keyword evidence="3" id="KW-1185">Reference proteome</keyword>
<feature type="domain" description="Trypsin-co-occurring" evidence="1">
    <location>
        <begin position="23"/>
        <end position="104"/>
    </location>
</feature>
<dbReference type="Proteomes" id="UP000612585">
    <property type="component" value="Unassembled WGS sequence"/>
</dbReference>
<reference evidence="2" key="1">
    <citation type="submission" date="2021-01" db="EMBL/GenBank/DDBJ databases">
        <title>Whole genome shotgun sequence of Virgisporangium aurantiacum NBRC 16421.</title>
        <authorList>
            <person name="Komaki H."/>
            <person name="Tamura T."/>
        </authorList>
    </citation>
    <scope>NUCLEOTIDE SEQUENCE</scope>
    <source>
        <strain evidence="2">NBRC 16421</strain>
    </source>
</reference>
<dbReference type="InterPro" id="IPR045794">
    <property type="entry name" value="Trypco1"/>
</dbReference>
<evidence type="ECO:0000313" key="2">
    <source>
        <dbReference type="EMBL" id="GIJ54999.1"/>
    </source>
</evidence>
<name>A0A8J4DYJ7_9ACTN</name>
<evidence type="ECO:0000313" key="3">
    <source>
        <dbReference type="Proteomes" id="UP000612585"/>
    </source>
</evidence>
<gene>
    <name evidence="2" type="ORF">Vau01_025150</name>
</gene>
<accession>A0A8J4DYJ7</accession>
<dbReference type="Pfam" id="PF19493">
    <property type="entry name" value="Trypco1"/>
    <property type="match status" value="1"/>
</dbReference>
<sequence>MDQPLDTSHPSSQTRLLVDFGPRAGLKNVTSRPEALAARSADAVDAAMASIHNLAERVNTTVGGMIRRPRNIQVEFGIKMDAEAGALIAKTKVEAHLVVTLLWSDDEDNGNS</sequence>
<dbReference type="AlphaFoldDB" id="A0A8J4DYJ7"/>
<dbReference type="EMBL" id="BOPG01000013">
    <property type="protein sequence ID" value="GIJ54999.1"/>
    <property type="molecule type" value="Genomic_DNA"/>
</dbReference>
<protein>
    <recommendedName>
        <fullName evidence="1">Trypsin-co-occurring domain-containing protein</fullName>
    </recommendedName>
</protein>
<organism evidence="2 3">
    <name type="scientific">Virgisporangium aurantiacum</name>
    <dbReference type="NCBI Taxonomy" id="175570"/>
    <lineage>
        <taxon>Bacteria</taxon>
        <taxon>Bacillati</taxon>
        <taxon>Actinomycetota</taxon>
        <taxon>Actinomycetes</taxon>
        <taxon>Micromonosporales</taxon>
        <taxon>Micromonosporaceae</taxon>
        <taxon>Virgisporangium</taxon>
    </lineage>
</organism>
<dbReference type="NCBIfam" id="NF041216">
    <property type="entry name" value="CU044_2847_fam"/>
    <property type="match status" value="1"/>
</dbReference>
<comment type="caution">
    <text evidence="2">The sequence shown here is derived from an EMBL/GenBank/DDBJ whole genome shotgun (WGS) entry which is preliminary data.</text>
</comment>
<proteinExistence type="predicted"/>